<comment type="caution">
    <text evidence="2">The sequence shown here is derived from an EMBL/GenBank/DDBJ whole genome shotgun (WGS) entry which is preliminary data.</text>
</comment>
<dbReference type="GO" id="GO:0019005">
    <property type="term" value="C:SCF ubiquitin ligase complex"/>
    <property type="evidence" value="ECO:0007669"/>
    <property type="project" value="TreeGrafter"/>
</dbReference>
<dbReference type="GO" id="GO:0031146">
    <property type="term" value="P:SCF-dependent proteasomal ubiquitin-dependent protein catabolic process"/>
    <property type="evidence" value="ECO:0007669"/>
    <property type="project" value="TreeGrafter"/>
</dbReference>
<gene>
    <name evidence="2" type="ORF">CTEN210_08321</name>
</gene>
<evidence type="ECO:0000313" key="3">
    <source>
        <dbReference type="Proteomes" id="UP001054902"/>
    </source>
</evidence>
<dbReference type="Proteomes" id="UP001054902">
    <property type="component" value="Unassembled WGS sequence"/>
</dbReference>
<dbReference type="Pfam" id="PF25372">
    <property type="entry name" value="DUF7885"/>
    <property type="match status" value="1"/>
</dbReference>
<dbReference type="SUPFAM" id="SSF52047">
    <property type="entry name" value="RNI-like"/>
    <property type="match status" value="1"/>
</dbReference>
<feature type="domain" description="F-box/LRR-repeat protein 15-like leucin rich repeat" evidence="1">
    <location>
        <begin position="338"/>
        <end position="534"/>
    </location>
</feature>
<dbReference type="AlphaFoldDB" id="A0AAD3H664"/>
<dbReference type="CDD" id="cd19671">
    <property type="entry name" value="UBR-box_UBR4_5_6_7"/>
    <property type="match status" value="1"/>
</dbReference>
<reference evidence="2 3" key="1">
    <citation type="journal article" date="2021" name="Sci. Rep.">
        <title>The genome of the diatom Chaetoceros tenuissimus carries an ancient integrated fragment of an extant virus.</title>
        <authorList>
            <person name="Hongo Y."/>
            <person name="Kimura K."/>
            <person name="Takaki Y."/>
            <person name="Yoshida Y."/>
            <person name="Baba S."/>
            <person name="Kobayashi G."/>
            <person name="Nagasaki K."/>
            <person name="Hano T."/>
            <person name="Tomaru Y."/>
        </authorList>
    </citation>
    <scope>NUCLEOTIDE SEQUENCE [LARGE SCALE GENOMIC DNA]</scope>
    <source>
        <strain evidence="2 3">NIES-3715</strain>
    </source>
</reference>
<dbReference type="InterPro" id="IPR006553">
    <property type="entry name" value="Leu-rich_rpt_Cys-con_subtyp"/>
</dbReference>
<name>A0AAD3H664_9STRA</name>
<evidence type="ECO:0000259" key="1">
    <source>
        <dbReference type="Pfam" id="PF25372"/>
    </source>
</evidence>
<dbReference type="Gene3D" id="3.80.10.10">
    <property type="entry name" value="Ribonuclease Inhibitor"/>
    <property type="match status" value="2"/>
</dbReference>
<organism evidence="2 3">
    <name type="scientific">Chaetoceros tenuissimus</name>
    <dbReference type="NCBI Taxonomy" id="426638"/>
    <lineage>
        <taxon>Eukaryota</taxon>
        <taxon>Sar</taxon>
        <taxon>Stramenopiles</taxon>
        <taxon>Ochrophyta</taxon>
        <taxon>Bacillariophyta</taxon>
        <taxon>Coscinodiscophyceae</taxon>
        <taxon>Chaetocerotophycidae</taxon>
        <taxon>Chaetocerotales</taxon>
        <taxon>Chaetocerotaceae</taxon>
        <taxon>Chaetoceros</taxon>
    </lineage>
</organism>
<dbReference type="InterPro" id="IPR032675">
    <property type="entry name" value="LRR_dom_sf"/>
</dbReference>
<sequence>MKRQREDTHENANDFEALAVDTIDIIFSFLDVVELFCLRYTSILFRDVSSSHLSKKKEMIFSQLVGRVKSQDDATKYVDYDDNPVPYLIPKNKQNYIVNSILETIERSRRDRTSSCALERIECNNLMQLERIHLSEYICRNLKVVDFTNCKSLMAGSLSLLEHSDSKIEELYLDGCKRISAEEIARLTKFLNRLRVLHLGGCSQSLNDATVEAICKNLPHLESIDLMGLNKIADRSVQIIFSHLTNLKYLNIDYCERIRLGYLSQHFILMEALFETGTAEEIVDRIRTGDNDTSLGFLQNDEIVVCKGLQVANLSFGSSLRGGCPAYSLAYLSLSTFGQLKEVNVSSSSKIVDDDIKILLLTCRDALVSLEMRCCDNLTDESLSYIGKYGRKLTILDISACFKISNQGIENVSKCTTLTSLKVSSNSLITDIGVISLGNLKNLLVLDLKNCVNITSYAIGIVIHNCKHLVELDVRNTGFKASEFSNIEMKQRINFFNGKRCCKAIRSKCSFQETSMRHAAKDGIRTRRMYHCTQCNLLPKYGRGICLSCVEKCHSNHEGIFLGSITYFYCDCALLLESGSTCLCIKETNE</sequence>
<dbReference type="SMART" id="SM00367">
    <property type="entry name" value="LRR_CC"/>
    <property type="match status" value="7"/>
</dbReference>
<protein>
    <recommendedName>
        <fullName evidence="1">F-box/LRR-repeat protein 15-like leucin rich repeat domain-containing protein</fullName>
    </recommendedName>
</protein>
<dbReference type="PANTHER" id="PTHR13318">
    <property type="entry name" value="PARTNER OF PAIRED, ISOFORM B-RELATED"/>
    <property type="match status" value="1"/>
</dbReference>
<accession>A0AAD3H664</accession>
<proteinExistence type="predicted"/>
<dbReference type="InterPro" id="IPR057207">
    <property type="entry name" value="FBXL15_LRR"/>
</dbReference>
<keyword evidence="3" id="KW-1185">Reference proteome</keyword>
<evidence type="ECO:0000313" key="2">
    <source>
        <dbReference type="EMBL" id="GFH51845.1"/>
    </source>
</evidence>
<dbReference type="EMBL" id="BLLK01000045">
    <property type="protein sequence ID" value="GFH51845.1"/>
    <property type="molecule type" value="Genomic_DNA"/>
</dbReference>